<dbReference type="GeneID" id="127747433"/>
<sequence>MMVNRISNPRIIINWLTITLHKPSLVKILKPCEVLSNAEPTPSSLIPIFETNAQVLAEHYKLLTYNNFLLIIIADRKCSEPLCRRLPHLRRTYFRPEGLSSSQSRSLTRRQAYVHIHSLPLSPTIPILPKYRNLRCPRKLVTRKRQDWQHHVSSLQRELMHLYPPLMMTGSFPRPVIVAC</sequence>
<evidence type="ECO:0000313" key="1">
    <source>
        <dbReference type="Proteomes" id="UP000515211"/>
    </source>
</evidence>
<name>A0A9C6TIW2_ARADU</name>
<evidence type="ECO:0000313" key="2">
    <source>
        <dbReference type="RefSeq" id="XP_052117240.1"/>
    </source>
</evidence>
<keyword evidence="1" id="KW-1185">Reference proteome</keyword>
<gene>
    <name evidence="2" type="primary">LOC127747433</name>
</gene>
<dbReference type="AlphaFoldDB" id="A0A9C6TIW2"/>
<reference evidence="1" key="1">
    <citation type="journal article" date="2016" name="Nat. Genet.">
        <title>The genome sequences of Arachis duranensis and Arachis ipaensis, the diploid ancestors of cultivated peanut.</title>
        <authorList>
            <person name="Bertioli D.J."/>
            <person name="Cannon S.B."/>
            <person name="Froenicke L."/>
            <person name="Huang G."/>
            <person name="Farmer A.D."/>
            <person name="Cannon E.K."/>
            <person name="Liu X."/>
            <person name="Gao D."/>
            <person name="Clevenger J."/>
            <person name="Dash S."/>
            <person name="Ren L."/>
            <person name="Moretzsohn M.C."/>
            <person name="Shirasawa K."/>
            <person name="Huang W."/>
            <person name="Vidigal B."/>
            <person name="Abernathy B."/>
            <person name="Chu Y."/>
            <person name="Niederhuth C.E."/>
            <person name="Umale P."/>
            <person name="Araujo A.C."/>
            <person name="Kozik A."/>
            <person name="Kim K.D."/>
            <person name="Burow M.D."/>
            <person name="Varshney R.K."/>
            <person name="Wang X."/>
            <person name="Zhang X."/>
            <person name="Barkley N."/>
            <person name="Guimaraes P.M."/>
            <person name="Isobe S."/>
            <person name="Guo B."/>
            <person name="Liao B."/>
            <person name="Stalker H.T."/>
            <person name="Schmitz R.J."/>
            <person name="Scheffler B.E."/>
            <person name="Leal-Bertioli S.C."/>
            <person name="Xun X."/>
            <person name="Jackson S.A."/>
            <person name="Michelmore R."/>
            <person name="Ozias-Akins P."/>
        </authorList>
    </citation>
    <scope>NUCLEOTIDE SEQUENCE [LARGE SCALE GENOMIC DNA]</scope>
    <source>
        <strain evidence="1">cv. V14167</strain>
    </source>
</reference>
<proteinExistence type="predicted"/>
<accession>A0A9C6TIW2</accession>
<organism evidence="1 2">
    <name type="scientific">Arachis duranensis</name>
    <name type="common">Wild peanut</name>
    <dbReference type="NCBI Taxonomy" id="130453"/>
    <lineage>
        <taxon>Eukaryota</taxon>
        <taxon>Viridiplantae</taxon>
        <taxon>Streptophyta</taxon>
        <taxon>Embryophyta</taxon>
        <taxon>Tracheophyta</taxon>
        <taxon>Spermatophyta</taxon>
        <taxon>Magnoliopsida</taxon>
        <taxon>eudicotyledons</taxon>
        <taxon>Gunneridae</taxon>
        <taxon>Pentapetalae</taxon>
        <taxon>rosids</taxon>
        <taxon>fabids</taxon>
        <taxon>Fabales</taxon>
        <taxon>Fabaceae</taxon>
        <taxon>Papilionoideae</taxon>
        <taxon>50 kb inversion clade</taxon>
        <taxon>dalbergioids sensu lato</taxon>
        <taxon>Dalbergieae</taxon>
        <taxon>Pterocarpus clade</taxon>
        <taxon>Arachis</taxon>
    </lineage>
</organism>
<protein>
    <submittedName>
        <fullName evidence="2">Uncharacterized protein LOC127747433</fullName>
    </submittedName>
</protein>
<reference evidence="2" key="2">
    <citation type="submission" date="2025-08" db="UniProtKB">
        <authorList>
            <consortium name="RefSeq"/>
        </authorList>
    </citation>
    <scope>IDENTIFICATION</scope>
    <source>
        <tissue evidence="2">Whole plant</tissue>
    </source>
</reference>
<dbReference type="RefSeq" id="XP_052117240.1">
    <property type="nucleotide sequence ID" value="XM_052261280.1"/>
</dbReference>
<dbReference type="Proteomes" id="UP000515211">
    <property type="component" value="Chromosome 5"/>
</dbReference>
<dbReference type="KEGG" id="adu:127747433"/>